<reference evidence="2" key="2">
    <citation type="submission" date="2015-08" db="EMBL/GenBank/DDBJ databases">
        <title>Complete DNA Sequence of Pseudomonas syringae pv. actinidiae, the Causal Agent of Kiwifruit Canker Disease.</title>
        <authorList>
            <person name="Rikkerink E.H.A."/>
            <person name="Fineran P.C."/>
        </authorList>
    </citation>
    <scope>NUCLEOTIDE SEQUENCE</scope>
    <source>
        <strain evidence="2">SkMP5</strain>
    </source>
</reference>
<name>A0A0K8QT60_9GAMM</name>
<proteinExistence type="predicted"/>
<accession>A0A0K8QT60</accession>
<protein>
    <recommendedName>
        <fullName evidence="4">G-type lysozyme inhibitor</fullName>
    </recommendedName>
</protein>
<evidence type="ECO:0008006" key="4">
    <source>
        <dbReference type="Google" id="ProtNLM"/>
    </source>
</evidence>
<evidence type="ECO:0000313" key="1">
    <source>
        <dbReference type="EMBL" id="GAN44300.1"/>
    </source>
</evidence>
<dbReference type="EMBL" id="DF952378">
    <property type="protein sequence ID" value="GAN44300.1"/>
    <property type="molecule type" value="Genomic_DNA"/>
</dbReference>
<evidence type="ECO:0000313" key="2">
    <source>
        <dbReference type="EMBL" id="GAP67552.1"/>
    </source>
</evidence>
<sequence>MLGGWTSFPDTRRRVPASLTDTHRDKPMRTFRPFTTLVRAAVLGLALGAAAAAAAATQVTFEANNPWTQLRGSLSHDDYRQDYTVAGHAGKTLALRLFSKNPNIYLKVMGPDGKKPLVDTIKTGETTWSAPMQADGEYTVEVYTLPETTKSGEDSPYALQVGIY</sequence>
<dbReference type="EMBL" id="DF970277">
    <property type="protein sequence ID" value="GAP67552.1"/>
    <property type="molecule type" value="Genomic_DNA"/>
</dbReference>
<dbReference type="HOGENOM" id="CLU_1617150_0_0_6"/>
<organism evidence="2">
    <name type="scientific">Mizugakiibacter sediminis</name>
    <dbReference type="NCBI Taxonomy" id="1475481"/>
    <lineage>
        <taxon>Bacteria</taxon>
        <taxon>Pseudomonadati</taxon>
        <taxon>Pseudomonadota</taxon>
        <taxon>Gammaproteobacteria</taxon>
        <taxon>Lysobacterales</taxon>
        <taxon>Rhodanobacteraceae</taxon>
        <taxon>Mizugakiibacter</taxon>
    </lineage>
</organism>
<reference evidence="1" key="1">
    <citation type="submission" date="2015-03" db="EMBL/GenBank/DDBJ databases">
        <title>Draft genome sequence of Mizugakiibacter sediminis skMP5.</title>
        <authorList>
            <person name="Watanabe T."/>
            <person name="Kojima H."/>
            <person name="Fukui M."/>
        </authorList>
    </citation>
    <scope>NUCLEOTIDE SEQUENCE</scope>
    <source>
        <strain evidence="1">SkMP5</strain>
    </source>
</reference>
<gene>
    <name evidence="1" type="ORF">MBSD_0824</name>
    <name evidence="2" type="ORF">MBSD_n2879</name>
</gene>
<keyword evidence="3" id="KW-1185">Reference proteome</keyword>
<dbReference type="Proteomes" id="UP000253740">
    <property type="component" value="Unassembled WGS sequence"/>
</dbReference>
<evidence type="ECO:0000313" key="3">
    <source>
        <dbReference type="Proteomes" id="UP000253740"/>
    </source>
</evidence>
<dbReference type="Gene3D" id="2.60.120.380">
    <property type="match status" value="1"/>
</dbReference>
<dbReference type="AlphaFoldDB" id="A0A0K8QT60"/>